<protein>
    <recommendedName>
        <fullName evidence="3">Ricin B lectin domain-containing protein</fullName>
    </recommendedName>
</protein>
<organism evidence="1 2">
    <name type="scientific">Nonomuraea insulae</name>
    <dbReference type="NCBI Taxonomy" id="1616787"/>
    <lineage>
        <taxon>Bacteria</taxon>
        <taxon>Bacillati</taxon>
        <taxon>Actinomycetota</taxon>
        <taxon>Actinomycetes</taxon>
        <taxon>Streptosporangiales</taxon>
        <taxon>Streptosporangiaceae</taxon>
        <taxon>Nonomuraea</taxon>
    </lineage>
</organism>
<gene>
    <name evidence="1" type="ORF">ACFPZ3_28260</name>
</gene>
<evidence type="ECO:0000313" key="2">
    <source>
        <dbReference type="Proteomes" id="UP001596058"/>
    </source>
</evidence>
<evidence type="ECO:0000313" key="1">
    <source>
        <dbReference type="EMBL" id="MFC5827772.1"/>
    </source>
</evidence>
<dbReference type="EMBL" id="JBHSPA010000031">
    <property type="protein sequence ID" value="MFC5827772.1"/>
    <property type="molecule type" value="Genomic_DNA"/>
</dbReference>
<sequence>MWAQTATVSSGGGQPAFIYTLRASLENGGSPLCLTARNTVEVVVAVCNNSDSQKWFHPTAVQGPGGTLPTKNVATLTHLGQSASVQAPLSLFGPIGGHFWAKRTV</sequence>
<proteinExistence type="predicted"/>
<dbReference type="Proteomes" id="UP001596058">
    <property type="component" value="Unassembled WGS sequence"/>
</dbReference>
<dbReference type="InterPro" id="IPR035992">
    <property type="entry name" value="Ricin_B-like_lectins"/>
</dbReference>
<keyword evidence="2" id="KW-1185">Reference proteome</keyword>
<name>A0ABW1CQW1_9ACTN</name>
<comment type="caution">
    <text evidence="1">The sequence shown here is derived from an EMBL/GenBank/DDBJ whole genome shotgun (WGS) entry which is preliminary data.</text>
</comment>
<evidence type="ECO:0008006" key="3">
    <source>
        <dbReference type="Google" id="ProtNLM"/>
    </source>
</evidence>
<accession>A0ABW1CQW1</accession>
<dbReference type="SUPFAM" id="SSF50370">
    <property type="entry name" value="Ricin B-like lectins"/>
    <property type="match status" value="1"/>
</dbReference>
<dbReference type="RefSeq" id="WP_379517273.1">
    <property type="nucleotide sequence ID" value="NZ_JBHSPA010000031.1"/>
</dbReference>
<reference evidence="2" key="1">
    <citation type="journal article" date="2019" name="Int. J. Syst. Evol. Microbiol.">
        <title>The Global Catalogue of Microorganisms (GCM) 10K type strain sequencing project: providing services to taxonomists for standard genome sequencing and annotation.</title>
        <authorList>
            <consortium name="The Broad Institute Genomics Platform"/>
            <consortium name="The Broad Institute Genome Sequencing Center for Infectious Disease"/>
            <person name="Wu L."/>
            <person name="Ma J."/>
        </authorList>
    </citation>
    <scope>NUCLEOTIDE SEQUENCE [LARGE SCALE GENOMIC DNA]</scope>
    <source>
        <strain evidence="2">CCUG 53903</strain>
    </source>
</reference>